<gene>
    <name evidence="1" type="ORF">K432DRAFT_473057</name>
</gene>
<dbReference type="Proteomes" id="UP000250266">
    <property type="component" value="Unassembled WGS sequence"/>
</dbReference>
<organism evidence="1 2">
    <name type="scientific">Lepidopterella palustris CBS 459.81</name>
    <dbReference type="NCBI Taxonomy" id="1314670"/>
    <lineage>
        <taxon>Eukaryota</taxon>
        <taxon>Fungi</taxon>
        <taxon>Dikarya</taxon>
        <taxon>Ascomycota</taxon>
        <taxon>Pezizomycotina</taxon>
        <taxon>Dothideomycetes</taxon>
        <taxon>Pleosporomycetidae</taxon>
        <taxon>Mytilinidiales</taxon>
        <taxon>Argynnaceae</taxon>
        <taxon>Lepidopterella</taxon>
    </lineage>
</organism>
<dbReference type="EMBL" id="KV744895">
    <property type="protein sequence ID" value="OCK82219.1"/>
    <property type="molecule type" value="Genomic_DNA"/>
</dbReference>
<proteinExistence type="predicted"/>
<evidence type="ECO:0000313" key="2">
    <source>
        <dbReference type="Proteomes" id="UP000250266"/>
    </source>
</evidence>
<keyword evidence="2" id="KW-1185">Reference proteome</keyword>
<dbReference type="AlphaFoldDB" id="A0A8E2JHI6"/>
<evidence type="ECO:0000313" key="1">
    <source>
        <dbReference type="EMBL" id="OCK82219.1"/>
    </source>
</evidence>
<sequence>MDPIPLPVLKLFRVIDVHNDCTVEVRSDREYGARLHRLAWVKKPKINSCNPGRLKIIFICLPKTIPDPMVLLPMIGLKYLGVDSLSHRRRRVRHGRRNYNNGFSLRKVCIDNHCSHQFQRRRGPA</sequence>
<accession>A0A8E2JHI6</accession>
<protein>
    <submittedName>
        <fullName evidence="1">Uncharacterized protein</fullName>
    </submittedName>
</protein>
<reference evidence="1 2" key="1">
    <citation type="journal article" date="2016" name="Nat. Commun.">
        <title>Ectomycorrhizal ecology is imprinted in the genome of the dominant symbiotic fungus Cenococcum geophilum.</title>
        <authorList>
            <consortium name="DOE Joint Genome Institute"/>
            <person name="Peter M."/>
            <person name="Kohler A."/>
            <person name="Ohm R.A."/>
            <person name="Kuo A."/>
            <person name="Krutzmann J."/>
            <person name="Morin E."/>
            <person name="Arend M."/>
            <person name="Barry K.W."/>
            <person name="Binder M."/>
            <person name="Choi C."/>
            <person name="Clum A."/>
            <person name="Copeland A."/>
            <person name="Grisel N."/>
            <person name="Haridas S."/>
            <person name="Kipfer T."/>
            <person name="LaButti K."/>
            <person name="Lindquist E."/>
            <person name="Lipzen A."/>
            <person name="Maire R."/>
            <person name="Meier B."/>
            <person name="Mihaltcheva S."/>
            <person name="Molinier V."/>
            <person name="Murat C."/>
            <person name="Poggeler S."/>
            <person name="Quandt C.A."/>
            <person name="Sperisen C."/>
            <person name="Tritt A."/>
            <person name="Tisserant E."/>
            <person name="Crous P.W."/>
            <person name="Henrissat B."/>
            <person name="Nehls U."/>
            <person name="Egli S."/>
            <person name="Spatafora J.W."/>
            <person name="Grigoriev I.V."/>
            <person name="Martin F.M."/>
        </authorList>
    </citation>
    <scope>NUCLEOTIDE SEQUENCE [LARGE SCALE GENOMIC DNA]</scope>
    <source>
        <strain evidence="1 2">CBS 459.81</strain>
    </source>
</reference>
<name>A0A8E2JHI6_9PEZI</name>